<evidence type="ECO:0000256" key="13">
    <source>
        <dbReference type="ARBA" id="ARBA00023180"/>
    </source>
</evidence>
<dbReference type="OrthoDB" id="1158011at2759"/>
<evidence type="ECO:0000313" key="19">
    <source>
        <dbReference type="EMBL" id="CAH1240536.1"/>
    </source>
</evidence>
<accession>A0A8J9W5I8</accession>
<dbReference type="Proteomes" id="UP000838412">
    <property type="component" value="Chromosome 11"/>
</dbReference>
<dbReference type="GO" id="GO:0000139">
    <property type="term" value="C:Golgi membrane"/>
    <property type="evidence" value="ECO:0007669"/>
    <property type="project" value="UniProtKB-SubCell"/>
</dbReference>
<dbReference type="EC" id="2.4.1.-" evidence="17"/>
<keyword evidence="9 17" id="KW-0735">Signal-anchor</keyword>
<dbReference type="EMBL" id="OV696696">
    <property type="protein sequence ID" value="CAH1240536.1"/>
    <property type="molecule type" value="Genomic_DNA"/>
</dbReference>
<evidence type="ECO:0000256" key="7">
    <source>
        <dbReference type="ARBA" id="ARBA00022679"/>
    </source>
</evidence>
<dbReference type="Pfam" id="PF01762">
    <property type="entry name" value="Galactosyl_T"/>
    <property type="match status" value="1"/>
</dbReference>
<dbReference type="AlphaFoldDB" id="A0A8J9W5I8"/>
<evidence type="ECO:0000256" key="14">
    <source>
        <dbReference type="ARBA" id="ARBA00023211"/>
    </source>
</evidence>
<keyword evidence="20" id="KW-1185">Reference proteome</keyword>
<comment type="cofactor">
    <cofactor evidence="1">
        <name>Mn(2+)</name>
        <dbReference type="ChEBI" id="CHEBI:29035"/>
    </cofactor>
</comment>
<evidence type="ECO:0000256" key="6">
    <source>
        <dbReference type="ARBA" id="ARBA00022676"/>
    </source>
</evidence>
<evidence type="ECO:0000256" key="15">
    <source>
        <dbReference type="ARBA" id="ARBA00050105"/>
    </source>
</evidence>
<keyword evidence="7" id="KW-0808">Transferase</keyword>
<feature type="transmembrane region" description="Helical" evidence="17">
    <location>
        <begin position="12"/>
        <end position="31"/>
    </location>
</feature>
<reference evidence="19" key="1">
    <citation type="submission" date="2022-01" db="EMBL/GenBank/DDBJ databases">
        <authorList>
            <person name="Braso-Vives M."/>
        </authorList>
    </citation>
    <scope>NUCLEOTIDE SEQUENCE</scope>
</reference>
<gene>
    <name evidence="19" type="primary">B3GALT6</name>
    <name evidence="19" type="ORF">BLAG_LOCUS4468</name>
</gene>
<proteinExistence type="inferred from homology"/>
<keyword evidence="10 17" id="KW-1133">Transmembrane helix</keyword>
<sequence>MLHRLCRRRVPAPAVAVLIFVLLYFATLYMLNCNMTYEQYKVLEKQKSIRTSGSHFEGGDKNDKNNKKDNQDAVTAKEYEAFLVVLIMTGPKYVEKRNAIRETWFTYGDDNVLQRFVIGTGALDADEKAELEQENEENGDLLLLPELQDSYDVLPQKLLLMYKWLNENVDFKYVLKADDDTFARLDLIQEELKGKSTNRLYWGFFNGKARVKRRGPWQEGDWVLCDYYLPYALGGGYVLSADLVQFVAQNTEWLKMYHSEDVSLGTWLAPLEVKREHDPRFDTEYKSRGCSNQYLVTHKQSEDQMREKHHRLQSSGRLCNTEVQYRMSYTYDWSGPPSKCCVRKEGIP</sequence>
<keyword evidence="11 17" id="KW-0333">Golgi apparatus</keyword>
<comment type="pathway">
    <text evidence="3">Glycan metabolism; chondroitin sulfate biosynthesis.</text>
</comment>
<evidence type="ECO:0000256" key="3">
    <source>
        <dbReference type="ARBA" id="ARBA00004840"/>
    </source>
</evidence>
<organism evidence="19 20">
    <name type="scientific">Branchiostoma lanceolatum</name>
    <name type="common">Common lancelet</name>
    <name type="synonym">Amphioxus lanceolatum</name>
    <dbReference type="NCBI Taxonomy" id="7740"/>
    <lineage>
        <taxon>Eukaryota</taxon>
        <taxon>Metazoa</taxon>
        <taxon>Chordata</taxon>
        <taxon>Cephalochordata</taxon>
        <taxon>Leptocardii</taxon>
        <taxon>Amphioxiformes</taxon>
        <taxon>Branchiostomatidae</taxon>
        <taxon>Branchiostoma</taxon>
    </lineage>
</organism>
<dbReference type="InterPro" id="IPR002659">
    <property type="entry name" value="Glyco_trans_31"/>
</dbReference>
<evidence type="ECO:0000256" key="4">
    <source>
        <dbReference type="ARBA" id="ARBA00005093"/>
    </source>
</evidence>
<keyword evidence="13" id="KW-0325">Glycoprotein</keyword>
<comment type="similarity">
    <text evidence="5 17">Belongs to the glycosyltransferase 31 family.</text>
</comment>
<evidence type="ECO:0000256" key="1">
    <source>
        <dbReference type="ARBA" id="ARBA00001936"/>
    </source>
</evidence>
<evidence type="ECO:0000256" key="17">
    <source>
        <dbReference type="RuleBase" id="RU363063"/>
    </source>
</evidence>
<dbReference type="FunFam" id="3.90.550.50:FF:000018">
    <property type="entry name" value="Hexosyltransferase"/>
    <property type="match status" value="1"/>
</dbReference>
<dbReference type="Gene3D" id="3.90.550.50">
    <property type="match status" value="1"/>
</dbReference>
<evidence type="ECO:0000256" key="10">
    <source>
        <dbReference type="ARBA" id="ARBA00022989"/>
    </source>
</evidence>
<dbReference type="GO" id="GO:0005797">
    <property type="term" value="C:Golgi medial cisterna"/>
    <property type="evidence" value="ECO:0007669"/>
    <property type="project" value="UniProtKB-ARBA"/>
</dbReference>
<feature type="region of interest" description="Disordered" evidence="18">
    <location>
        <begin position="52"/>
        <end position="71"/>
    </location>
</feature>
<comment type="function">
    <text evidence="16">Beta-1,3-galactosyltransferase that transfers galactose from UDP-galactose to substrates with a terminal beta-linked galactose residue. Has a preference for galactose-beta-1,4-xylose that is found in the linker region of glycosaminoglycans, such as heparan sulfate and chondroitin sulfate. Has no activity towards substrates with terminal glucosamine or galactosamine residues.</text>
</comment>
<evidence type="ECO:0000256" key="2">
    <source>
        <dbReference type="ARBA" id="ARBA00004323"/>
    </source>
</evidence>
<dbReference type="GO" id="GO:0006493">
    <property type="term" value="P:protein O-linked glycosylation"/>
    <property type="evidence" value="ECO:0007669"/>
    <property type="project" value="TreeGrafter"/>
</dbReference>
<keyword evidence="14" id="KW-0464">Manganese</keyword>
<protein>
    <recommendedName>
        <fullName evidence="17">Hexosyltransferase</fullName>
        <ecNumber evidence="17">2.4.1.-</ecNumber>
    </recommendedName>
</protein>
<dbReference type="GO" id="GO:0006024">
    <property type="term" value="P:glycosaminoglycan biosynthetic process"/>
    <property type="evidence" value="ECO:0007669"/>
    <property type="project" value="UniProtKB-ARBA"/>
</dbReference>
<keyword evidence="8 17" id="KW-0812">Transmembrane</keyword>
<keyword evidence="12 17" id="KW-0472">Membrane</keyword>
<evidence type="ECO:0000256" key="18">
    <source>
        <dbReference type="SAM" id="MobiDB-lite"/>
    </source>
</evidence>
<evidence type="ECO:0000256" key="11">
    <source>
        <dbReference type="ARBA" id="ARBA00023034"/>
    </source>
</evidence>
<comment type="catalytic activity">
    <reaction evidence="15">
        <text>3-O-(beta-D-galactosyl-(1-&gt;4)-beta-D-xylosyl)-L-seryl-[protein] + UDP-alpha-D-galactose = 3-O-(beta-D-galactosyl-(1-&gt;3)-beta-D-galactosyl-(1-&gt;4)-beta-D-xylosyl)-L-seryl-[protein] + UDP + H(+)</text>
        <dbReference type="Rhea" id="RHEA:11780"/>
        <dbReference type="Rhea" id="RHEA-COMP:12570"/>
        <dbReference type="Rhea" id="RHEA-COMP:12571"/>
        <dbReference type="ChEBI" id="CHEBI:15378"/>
        <dbReference type="ChEBI" id="CHEBI:58223"/>
        <dbReference type="ChEBI" id="CHEBI:66914"/>
        <dbReference type="ChEBI" id="CHEBI:132088"/>
        <dbReference type="ChEBI" id="CHEBI:132090"/>
        <dbReference type="EC" id="2.4.1.134"/>
    </reaction>
    <physiologicalReaction direction="left-to-right" evidence="15">
        <dbReference type="Rhea" id="RHEA:11781"/>
    </physiologicalReaction>
</comment>
<evidence type="ECO:0000256" key="9">
    <source>
        <dbReference type="ARBA" id="ARBA00022968"/>
    </source>
</evidence>
<evidence type="ECO:0000256" key="8">
    <source>
        <dbReference type="ARBA" id="ARBA00022692"/>
    </source>
</evidence>
<dbReference type="GO" id="GO:0047220">
    <property type="term" value="F:galactosylxylosylprotein 3-beta-galactosyltransferase activity"/>
    <property type="evidence" value="ECO:0007669"/>
    <property type="project" value="UniProtKB-EC"/>
</dbReference>
<evidence type="ECO:0000313" key="20">
    <source>
        <dbReference type="Proteomes" id="UP000838412"/>
    </source>
</evidence>
<evidence type="ECO:0000256" key="16">
    <source>
        <dbReference type="ARBA" id="ARBA00059399"/>
    </source>
</evidence>
<dbReference type="PANTHER" id="PTHR11214:SF3">
    <property type="entry name" value="BETA-1,3-GALACTOSYLTRANSFERASE 6"/>
    <property type="match status" value="1"/>
</dbReference>
<evidence type="ECO:0000256" key="5">
    <source>
        <dbReference type="ARBA" id="ARBA00008661"/>
    </source>
</evidence>
<keyword evidence="6 17" id="KW-0328">Glycosyltransferase</keyword>
<comment type="pathway">
    <text evidence="4">Glycan metabolism; heparan sulfate biosynthesis.</text>
</comment>
<dbReference type="PANTHER" id="PTHR11214">
    <property type="entry name" value="BETA-1,3-N-ACETYLGLUCOSAMINYLTRANSFERASE"/>
    <property type="match status" value="1"/>
</dbReference>
<name>A0A8J9W5I8_BRALA</name>
<evidence type="ECO:0000256" key="12">
    <source>
        <dbReference type="ARBA" id="ARBA00023136"/>
    </source>
</evidence>
<comment type="subcellular location">
    <subcellularLocation>
        <location evidence="2 17">Golgi apparatus membrane</location>
        <topology evidence="2 17">Single-pass type II membrane protein</topology>
    </subcellularLocation>
</comment>
<feature type="compositionally biased region" description="Basic and acidic residues" evidence="18">
    <location>
        <begin position="57"/>
        <end position="71"/>
    </location>
</feature>